<reference evidence="1" key="1">
    <citation type="submission" date="2021-01" db="EMBL/GenBank/DDBJ databases">
        <authorList>
            <consortium name="Genoscope - CEA"/>
            <person name="William W."/>
        </authorList>
    </citation>
    <scope>NUCLEOTIDE SEQUENCE</scope>
</reference>
<protein>
    <submittedName>
        <fullName evidence="1">Uncharacterized protein</fullName>
    </submittedName>
</protein>
<proteinExistence type="predicted"/>
<dbReference type="AlphaFoldDB" id="A0A8S1YFX1"/>
<evidence type="ECO:0000313" key="1">
    <source>
        <dbReference type="EMBL" id="CAD8210374.1"/>
    </source>
</evidence>
<gene>
    <name evidence="1" type="ORF">PPENT_87.1.T1590027</name>
</gene>
<name>A0A8S1YFX1_9CILI</name>
<keyword evidence="2" id="KW-1185">Reference proteome</keyword>
<dbReference type="Proteomes" id="UP000689195">
    <property type="component" value="Unassembled WGS sequence"/>
</dbReference>
<dbReference type="OrthoDB" id="10352539at2759"/>
<sequence length="190" mass="22221">MSHDPQIDLLNIEQTKREFSQIPIKNQLLYKFETEFIAEPWDAPIIPVKQKNQNTQFISFKQPKSHIQPRQLNTEIPLTPQRPISCQQKNQFVDLGILVSTPTSTKIIQRIIISAPRKSSRKNSNIQYRQKFIQSMLVTQKQNSLLQNLMYSSSDYCNFISQINPVSQKNKINKEPQFTKCKFKLKTLLN</sequence>
<organism evidence="1 2">
    <name type="scientific">Paramecium pentaurelia</name>
    <dbReference type="NCBI Taxonomy" id="43138"/>
    <lineage>
        <taxon>Eukaryota</taxon>
        <taxon>Sar</taxon>
        <taxon>Alveolata</taxon>
        <taxon>Ciliophora</taxon>
        <taxon>Intramacronucleata</taxon>
        <taxon>Oligohymenophorea</taxon>
        <taxon>Peniculida</taxon>
        <taxon>Parameciidae</taxon>
        <taxon>Paramecium</taxon>
    </lineage>
</organism>
<evidence type="ECO:0000313" key="2">
    <source>
        <dbReference type="Proteomes" id="UP000689195"/>
    </source>
</evidence>
<dbReference type="EMBL" id="CAJJDO010000159">
    <property type="protein sequence ID" value="CAD8210374.1"/>
    <property type="molecule type" value="Genomic_DNA"/>
</dbReference>
<accession>A0A8S1YFX1</accession>
<comment type="caution">
    <text evidence="1">The sequence shown here is derived from an EMBL/GenBank/DDBJ whole genome shotgun (WGS) entry which is preliminary data.</text>
</comment>